<sequence length="262" mass="27693">MGSQAIQSKLWGQRPGDWASVQEQTGLAGYTFALDAVGPTPGTRLLDVGCGTGYFSQLASAQGAQVTGLDATPAFVAAARERVPTATFVVGEMEELPFPDGAFDLVCGFNSFQYAANVKNALLEAKRVLADAGQLVAMIWGNKEECEAATYLKAVGGLLPPPPPGAPGPFALSENSLLENILQEIGLKIELTADVPSVWDYPDAETALRGLVSAGPVARAVEHVGFEQAYATIASAVRPYVQPNGRVVYHNKYRIVVAKKVD</sequence>
<accession>A0ABX2FTW6</accession>
<dbReference type="Proteomes" id="UP000779507">
    <property type="component" value="Unassembled WGS sequence"/>
</dbReference>
<protein>
    <submittedName>
        <fullName evidence="2">SAM-dependent methyltransferase</fullName>
    </submittedName>
</protein>
<dbReference type="EMBL" id="JABSNP010000019">
    <property type="protein sequence ID" value="NRT20637.1"/>
    <property type="molecule type" value="Genomic_DNA"/>
</dbReference>
<dbReference type="GO" id="GO:0032259">
    <property type="term" value="P:methylation"/>
    <property type="evidence" value="ECO:0007669"/>
    <property type="project" value="UniProtKB-KW"/>
</dbReference>
<comment type="caution">
    <text evidence="2">The sequence shown here is derived from an EMBL/GenBank/DDBJ whole genome shotgun (WGS) entry which is preliminary data.</text>
</comment>
<evidence type="ECO:0000259" key="1">
    <source>
        <dbReference type="Pfam" id="PF08241"/>
    </source>
</evidence>
<dbReference type="SUPFAM" id="SSF53335">
    <property type="entry name" value="S-adenosyl-L-methionine-dependent methyltransferases"/>
    <property type="match status" value="1"/>
</dbReference>
<name>A0ABX2FTW6_9BACT</name>
<gene>
    <name evidence="2" type="ORF">HNP98_003481</name>
</gene>
<dbReference type="RefSeq" id="WP_173811409.1">
    <property type="nucleotide sequence ID" value="NZ_JABSNP010000019.1"/>
</dbReference>
<feature type="domain" description="Methyltransferase type 11" evidence="1">
    <location>
        <begin position="46"/>
        <end position="136"/>
    </location>
</feature>
<evidence type="ECO:0000313" key="3">
    <source>
        <dbReference type="Proteomes" id="UP000779507"/>
    </source>
</evidence>
<dbReference type="Pfam" id="PF08241">
    <property type="entry name" value="Methyltransf_11"/>
    <property type="match status" value="1"/>
</dbReference>
<dbReference type="InterPro" id="IPR029063">
    <property type="entry name" value="SAM-dependent_MTases_sf"/>
</dbReference>
<reference evidence="2 3" key="1">
    <citation type="submission" date="2020-05" db="EMBL/GenBank/DDBJ databases">
        <title>Genomic Encyclopedia of Type Strains, Phase IV (KMG-V): Genome sequencing to study the core and pangenomes of soil and plant-associated prokaryotes.</title>
        <authorList>
            <person name="Whitman W."/>
        </authorList>
    </citation>
    <scope>NUCLEOTIDE SEQUENCE [LARGE SCALE GENOMIC DNA]</scope>
    <source>
        <strain evidence="2 3">9A</strain>
    </source>
</reference>
<keyword evidence="3" id="KW-1185">Reference proteome</keyword>
<dbReference type="CDD" id="cd02440">
    <property type="entry name" value="AdoMet_MTases"/>
    <property type="match status" value="1"/>
</dbReference>
<keyword evidence="2" id="KW-0808">Transferase</keyword>
<dbReference type="PANTHER" id="PTHR43591">
    <property type="entry name" value="METHYLTRANSFERASE"/>
    <property type="match status" value="1"/>
</dbReference>
<keyword evidence="2" id="KW-0489">Methyltransferase</keyword>
<dbReference type="GO" id="GO:0008168">
    <property type="term" value="F:methyltransferase activity"/>
    <property type="evidence" value="ECO:0007669"/>
    <property type="project" value="UniProtKB-KW"/>
</dbReference>
<organism evidence="2 3">
    <name type="scientific">Hymenobacter caeli</name>
    <dbReference type="NCBI Taxonomy" id="2735894"/>
    <lineage>
        <taxon>Bacteria</taxon>
        <taxon>Pseudomonadati</taxon>
        <taxon>Bacteroidota</taxon>
        <taxon>Cytophagia</taxon>
        <taxon>Cytophagales</taxon>
        <taxon>Hymenobacteraceae</taxon>
        <taxon>Hymenobacter</taxon>
    </lineage>
</organism>
<dbReference type="Gene3D" id="3.40.50.150">
    <property type="entry name" value="Vaccinia Virus protein VP39"/>
    <property type="match status" value="1"/>
</dbReference>
<dbReference type="InterPro" id="IPR013216">
    <property type="entry name" value="Methyltransf_11"/>
</dbReference>
<evidence type="ECO:0000313" key="2">
    <source>
        <dbReference type="EMBL" id="NRT20637.1"/>
    </source>
</evidence>
<proteinExistence type="predicted"/>